<dbReference type="SMART" id="SM00409">
    <property type="entry name" value="IG"/>
    <property type="match status" value="1"/>
</dbReference>
<reference evidence="12" key="3">
    <citation type="submission" date="2025-09" db="UniProtKB">
        <authorList>
            <consortium name="Ensembl"/>
        </authorList>
    </citation>
    <scope>IDENTIFICATION</scope>
</reference>
<dbReference type="Ensembl" id="ENSLCAT00010020217.1">
    <property type="protein sequence ID" value="ENSLCAP00010019792.1"/>
    <property type="gene ID" value="ENSLCAG00010009343.1"/>
</dbReference>
<keyword evidence="13" id="KW-1185">Reference proteome</keyword>
<evidence type="ECO:0000256" key="3">
    <source>
        <dbReference type="ARBA" id="ARBA00022692"/>
    </source>
</evidence>
<keyword evidence="7" id="KW-1015">Disulfide bond</keyword>
<evidence type="ECO:0000256" key="4">
    <source>
        <dbReference type="ARBA" id="ARBA00022729"/>
    </source>
</evidence>
<evidence type="ECO:0000256" key="7">
    <source>
        <dbReference type="ARBA" id="ARBA00023157"/>
    </source>
</evidence>
<dbReference type="GO" id="GO:0042130">
    <property type="term" value="P:negative regulation of T cell proliferation"/>
    <property type="evidence" value="ECO:0007669"/>
    <property type="project" value="TreeGrafter"/>
</dbReference>
<evidence type="ECO:0000256" key="1">
    <source>
        <dbReference type="ARBA" id="ARBA00004251"/>
    </source>
</evidence>
<evidence type="ECO:0000313" key="13">
    <source>
        <dbReference type="Proteomes" id="UP000314980"/>
    </source>
</evidence>
<dbReference type="AlphaFoldDB" id="A0A4W6D4L6"/>
<dbReference type="GO" id="GO:0006955">
    <property type="term" value="P:immune response"/>
    <property type="evidence" value="ECO:0007669"/>
    <property type="project" value="TreeGrafter"/>
</dbReference>
<proteinExistence type="predicted"/>
<dbReference type="GeneTree" id="ENSGT01030000234764"/>
<dbReference type="InterPro" id="IPR007110">
    <property type="entry name" value="Ig-like_dom"/>
</dbReference>
<name>A0A4W6D4L6_LATCA</name>
<evidence type="ECO:0000256" key="2">
    <source>
        <dbReference type="ARBA" id="ARBA00022475"/>
    </source>
</evidence>
<dbReference type="GO" id="GO:0071222">
    <property type="term" value="P:cellular response to lipopolysaccharide"/>
    <property type="evidence" value="ECO:0007669"/>
    <property type="project" value="TreeGrafter"/>
</dbReference>
<keyword evidence="9" id="KW-0325">Glycoprotein</keyword>
<dbReference type="InParanoid" id="A0A4W6D4L6"/>
<dbReference type="SUPFAM" id="SSF48726">
    <property type="entry name" value="Immunoglobulin"/>
    <property type="match status" value="1"/>
</dbReference>
<keyword evidence="2" id="KW-1003">Cell membrane</keyword>
<dbReference type="Gene3D" id="2.60.40.10">
    <property type="entry name" value="Immunoglobulins"/>
    <property type="match status" value="1"/>
</dbReference>
<keyword evidence="5" id="KW-1133">Transmembrane helix</keyword>
<reference evidence="13" key="1">
    <citation type="submission" date="2015-09" db="EMBL/GenBank/DDBJ databases">
        <authorList>
            <person name="Sai Rama Sridatta P."/>
        </authorList>
    </citation>
    <scope>NUCLEOTIDE SEQUENCE [LARGE SCALE GENOMIC DNA]</scope>
</reference>
<dbReference type="GO" id="GO:0031295">
    <property type="term" value="P:T cell costimulation"/>
    <property type="evidence" value="ECO:0007669"/>
    <property type="project" value="TreeGrafter"/>
</dbReference>
<comment type="subcellular location">
    <subcellularLocation>
        <location evidence="1">Cell membrane</location>
        <topology evidence="1">Single-pass type I membrane protein</topology>
    </subcellularLocation>
</comment>
<evidence type="ECO:0000259" key="11">
    <source>
        <dbReference type="PROSITE" id="PS50835"/>
    </source>
</evidence>
<dbReference type="PROSITE" id="PS50835">
    <property type="entry name" value="IG_LIKE"/>
    <property type="match status" value="1"/>
</dbReference>
<dbReference type="GO" id="GO:0007166">
    <property type="term" value="P:cell surface receptor signaling pathway"/>
    <property type="evidence" value="ECO:0007669"/>
    <property type="project" value="TreeGrafter"/>
</dbReference>
<dbReference type="GO" id="GO:0042102">
    <property type="term" value="P:positive regulation of T cell proliferation"/>
    <property type="evidence" value="ECO:0007669"/>
    <property type="project" value="TreeGrafter"/>
</dbReference>
<dbReference type="Proteomes" id="UP000314980">
    <property type="component" value="Unassembled WGS sequence"/>
</dbReference>
<keyword evidence="3" id="KW-0812">Transmembrane</keyword>
<feature type="domain" description="Ig-like" evidence="11">
    <location>
        <begin position="13"/>
        <end position="122"/>
    </location>
</feature>
<keyword evidence="4" id="KW-0732">Signal</keyword>
<dbReference type="InterPro" id="IPR051713">
    <property type="entry name" value="T-cell_Activation_Regulation"/>
</dbReference>
<reference evidence="12" key="2">
    <citation type="submission" date="2025-08" db="UniProtKB">
        <authorList>
            <consortium name="Ensembl"/>
        </authorList>
    </citation>
    <scope>IDENTIFICATION</scope>
</reference>
<protein>
    <recommendedName>
        <fullName evidence="11">Ig-like domain-containing protein</fullName>
    </recommendedName>
</protein>
<evidence type="ECO:0000256" key="6">
    <source>
        <dbReference type="ARBA" id="ARBA00023136"/>
    </source>
</evidence>
<organism evidence="12 13">
    <name type="scientific">Lates calcarifer</name>
    <name type="common">Barramundi</name>
    <name type="synonym">Holocentrus calcarifer</name>
    <dbReference type="NCBI Taxonomy" id="8187"/>
    <lineage>
        <taxon>Eukaryota</taxon>
        <taxon>Metazoa</taxon>
        <taxon>Chordata</taxon>
        <taxon>Craniata</taxon>
        <taxon>Vertebrata</taxon>
        <taxon>Euteleostomi</taxon>
        <taxon>Actinopterygii</taxon>
        <taxon>Neopterygii</taxon>
        <taxon>Teleostei</taxon>
        <taxon>Neoteleostei</taxon>
        <taxon>Acanthomorphata</taxon>
        <taxon>Carangaria</taxon>
        <taxon>Carangaria incertae sedis</taxon>
        <taxon>Centropomidae</taxon>
        <taxon>Lates</taxon>
    </lineage>
</organism>
<evidence type="ECO:0000256" key="10">
    <source>
        <dbReference type="ARBA" id="ARBA00023319"/>
    </source>
</evidence>
<sequence length="173" mass="19721">MCSNHFHGHRCIKSISQHALAVVVEVHSGEESVLLPCQYSGSIPEDPTVMWRRYDIDPKIVHVRQEQDDLKGQNQLYSGRTSMKPDALDTGDFSLSLRKPQLSDSGDYTCTISNIRAERRVTDVQLQVKGQCCELSKETEVDFWIQYICKGTNNTQNIPVLRPLYGIMNYMVQ</sequence>
<dbReference type="SMART" id="SM00406">
    <property type="entry name" value="IGv"/>
    <property type="match status" value="1"/>
</dbReference>
<keyword evidence="8" id="KW-0675">Receptor</keyword>
<dbReference type="InterPro" id="IPR003599">
    <property type="entry name" value="Ig_sub"/>
</dbReference>
<evidence type="ECO:0000256" key="8">
    <source>
        <dbReference type="ARBA" id="ARBA00023170"/>
    </source>
</evidence>
<evidence type="ECO:0000313" key="12">
    <source>
        <dbReference type="Ensembl" id="ENSLCAP00010019792.1"/>
    </source>
</evidence>
<accession>A0A4W6D4L6</accession>
<dbReference type="PANTHER" id="PTHR25466:SF14">
    <property type="entry name" value="BUTYROPHILIN SUBFAMILY 2 MEMBER A2-LIKE-RELATED"/>
    <property type="match status" value="1"/>
</dbReference>
<dbReference type="PANTHER" id="PTHR25466">
    <property type="entry name" value="T-LYMPHOCYTE ACTIVATION ANTIGEN"/>
    <property type="match status" value="1"/>
</dbReference>
<dbReference type="InterPro" id="IPR036179">
    <property type="entry name" value="Ig-like_dom_sf"/>
</dbReference>
<dbReference type="Pfam" id="PF07686">
    <property type="entry name" value="V-set"/>
    <property type="match status" value="1"/>
</dbReference>
<keyword evidence="10" id="KW-0393">Immunoglobulin domain</keyword>
<dbReference type="GO" id="GO:0009897">
    <property type="term" value="C:external side of plasma membrane"/>
    <property type="evidence" value="ECO:0007669"/>
    <property type="project" value="TreeGrafter"/>
</dbReference>
<keyword evidence="6" id="KW-0472">Membrane</keyword>
<evidence type="ECO:0000256" key="5">
    <source>
        <dbReference type="ARBA" id="ARBA00022989"/>
    </source>
</evidence>
<evidence type="ECO:0000256" key="9">
    <source>
        <dbReference type="ARBA" id="ARBA00023180"/>
    </source>
</evidence>
<dbReference type="InterPro" id="IPR013106">
    <property type="entry name" value="Ig_V-set"/>
</dbReference>
<dbReference type="InterPro" id="IPR013783">
    <property type="entry name" value="Ig-like_fold"/>
</dbReference>